<keyword evidence="2" id="KW-1185">Reference proteome</keyword>
<reference evidence="1 2" key="1">
    <citation type="submission" date="2016-10" db="EMBL/GenBank/DDBJ databases">
        <authorList>
            <person name="Varghese N."/>
            <person name="Submissions S."/>
        </authorList>
    </citation>
    <scope>NUCLEOTIDE SEQUENCE [LARGE SCALE GENOMIC DNA]</scope>
    <source>
        <strain evidence="1 2">DSM 11449</strain>
    </source>
</reference>
<dbReference type="OrthoDB" id="1113652at2"/>
<proteinExistence type="predicted"/>
<name>A0A1H2TAG8_9FLAO</name>
<dbReference type="InterPro" id="IPR030890">
    <property type="entry name" value="LP_HExxH_w_TonB"/>
</dbReference>
<protein>
    <submittedName>
        <fullName evidence="1">Substrate import-associated zinc metallohydrolase lipoprotein</fullName>
    </submittedName>
</protein>
<comment type="caution">
    <text evidence="1">The sequence shown here is derived from an EMBL/GenBank/DDBJ whole genome shotgun (WGS) entry which is preliminary data.</text>
</comment>
<dbReference type="GO" id="GO:0016787">
    <property type="term" value="F:hydrolase activity"/>
    <property type="evidence" value="ECO:0007669"/>
    <property type="project" value="UniProtKB-KW"/>
</dbReference>
<dbReference type="NCBIfam" id="TIGR04549">
    <property type="entry name" value="LP_HExxH_w_tonB"/>
    <property type="match status" value="1"/>
</dbReference>
<dbReference type="Proteomes" id="UP000182771">
    <property type="component" value="Unassembled WGS sequence"/>
</dbReference>
<organism evidence="1 2">
    <name type="scientific">Capnocytophaga granulosa</name>
    <dbReference type="NCBI Taxonomy" id="45242"/>
    <lineage>
        <taxon>Bacteria</taxon>
        <taxon>Pseudomonadati</taxon>
        <taxon>Bacteroidota</taxon>
        <taxon>Flavobacteriia</taxon>
        <taxon>Flavobacteriales</taxon>
        <taxon>Flavobacteriaceae</taxon>
        <taxon>Capnocytophaga</taxon>
    </lineage>
</organism>
<evidence type="ECO:0000313" key="1">
    <source>
        <dbReference type="EMBL" id="SDW40838.1"/>
    </source>
</evidence>
<dbReference type="AlphaFoldDB" id="A0A1H2TAG8"/>
<keyword evidence="1" id="KW-0449">Lipoprotein</keyword>
<dbReference type="Gene3D" id="3.40.390.70">
    <property type="match status" value="1"/>
</dbReference>
<evidence type="ECO:0000313" key="2">
    <source>
        <dbReference type="Proteomes" id="UP000182771"/>
    </source>
</evidence>
<gene>
    <name evidence="1" type="ORF">SAMN05444420_102136</name>
</gene>
<dbReference type="Pfam" id="PF15890">
    <property type="entry name" value="Peptidase_Mx1"/>
    <property type="match status" value="1"/>
</dbReference>
<keyword evidence="1" id="KW-0378">Hydrolase</keyword>
<dbReference type="EMBL" id="FNND01000002">
    <property type="protein sequence ID" value="SDW40838.1"/>
    <property type="molecule type" value="Genomic_DNA"/>
</dbReference>
<sequence length="346" mass="39914">MNRLRLLPLLLALTYIGCSKDTPDTSQSVVQLSSPEEVKNRTELDRYIIEKFTQPYNVNIVYRFSENNISRNMFRYVAPPSAEKALQMANFLKYMYYEPYTMLTPKGFLQNYSPKELVFIGSRAFSDVGTAYNGLATNAVKIEMLGVNDINPNTTDPTEIKNIDNRVLRLIYHESSHLLEQVKIVPKEFEKLSIADYKGGAWTRSWTGETYLKSGFISAYASDNIHEDFVETIARYIIYYQKNQCGCPAADTAHDTDGDGLDDTAYNTWKRSILRKGYIWEEELAKADGKNNTSATYTGKEILLKKITMVKNYLRGEWNIDLDALRTEIHRRHALLQTKDFTQYEW</sequence>
<accession>A0A1H2TAG8</accession>